<organism evidence="2 3">
    <name type="scientific">Adhaeribacter terrigena</name>
    <dbReference type="NCBI Taxonomy" id="2793070"/>
    <lineage>
        <taxon>Bacteria</taxon>
        <taxon>Pseudomonadati</taxon>
        <taxon>Bacteroidota</taxon>
        <taxon>Cytophagia</taxon>
        <taxon>Cytophagales</taxon>
        <taxon>Hymenobacteraceae</taxon>
        <taxon>Adhaeribacter</taxon>
    </lineage>
</organism>
<dbReference type="RefSeq" id="WP_200506320.1">
    <property type="nucleotide sequence ID" value="NZ_JAEHFX010000005.1"/>
</dbReference>
<evidence type="ECO:0000313" key="2">
    <source>
        <dbReference type="EMBL" id="MBK0403573.1"/>
    </source>
</evidence>
<evidence type="ECO:0000313" key="3">
    <source>
        <dbReference type="Proteomes" id="UP000644147"/>
    </source>
</evidence>
<name>A0ABS1C2E3_9BACT</name>
<proteinExistence type="predicted"/>
<comment type="caution">
    <text evidence="2">The sequence shown here is derived from an EMBL/GenBank/DDBJ whole genome shotgun (WGS) entry which is preliminary data.</text>
</comment>
<dbReference type="InterPro" id="IPR056920">
    <property type="entry name" value="PRTase-CE"/>
</dbReference>
<gene>
    <name evidence="2" type="ORF">I5M27_11290</name>
</gene>
<keyword evidence="3" id="KW-1185">Reference proteome</keyword>
<protein>
    <recommendedName>
        <fullName evidence="1">PRTase-CE domain-containing protein</fullName>
    </recommendedName>
</protein>
<dbReference type="Pfam" id="PF24390">
    <property type="entry name" value="PRTase-CE"/>
    <property type="match status" value="1"/>
</dbReference>
<accession>A0ABS1C2E3</accession>
<feature type="domain" description="PRTase-CE" evidence="1">
    <location>
        <begin position="140"/>
        <end position="462"/>
    </location>
</feature>
<sequence length="471" mass="53766">MEVETIIGTKWNMTQTAKDLADCIYEFLPNGILRHNSNLSKWDIKGDKIIISHNNGYAVLEGQIVNNILSGTASNKVGTKWTFKGELISNSQSLKNTINALILDGANENLDKLIEAVFSTIKDYRTDENNPLVHITPNRIRNWINQFDNNQKAPILVELDNIFKKRYCSKSKVKGFLDDVINVLTKDFGFTSPMEFLKNSDFLNLQPEGKSQRIMLSLFNDHIQEKYRLSLADCGTSSKKYSIYIDDILCTGLTLISDTKEWSEKEFSSGKTNKQAVSDGSTILVFAYVFIHEKNYHKKKAEMRFKISNEVSNNHKMYRMSEIENGIGQSSKIDLIYPLEDGQPQSVIAYKDEIIELVDNHTQQYDRTSPEEFYRPEGLPINEQFFTSPQNRVIVENAFLHKGIEILQNANPNNRNMRALGYSIPSLKNFGFGALCFTWRNVPNNAPLVFWYSGGGFTPLFKVTRGGNFFF</sequence>
<evidence type="ECO:0000259" key="1">
    <source>
        <dbReference type="Pfam" id="PF24390"/>
    </source>
</evidence>
<dbReference type="Proteomes" id="UP000644147">
    <property type="component" value="Unassembled WGS sequence"/>
</dbReference>
<reference evidence="2 3" key="1">
    <citation type="submission" date="2020-12" db="EMBL/GenBank/DDBJ databases">
        <title>Bacterial novel species Adhaeribacter sp. BT258 isolated from soil.</title>
        <authorList>
            <person name="Jung H.-Y."/>
        </authorList>
    </citation>
    <scope>NUCLEOTIDE SEQUENCE [LARGE SCALE GENOMIC DNA]</scope>
    <source>
        <strain evidence="2 3">BT258</strain>
    </source>
</reference>
<dbReference type="EMBL" id="JAEHFX010000005">
    <property type="protein sequence ID" value="MBK0403573.1"/>
    <property type="molecule type" value="Genomic_DNA"/>
</dbReference>